<dbReference type="PANTHER" id="PTHR13370:SF16">
    <property type="entry name" value="SITE-SPECIFIC DNA-METHYLTRANSFERASE (ADENINE-SPECIFIC)"/>
    <property type="match status" value="1"/>
</dbReference>
<dbReference type="PRINTS" id="PR00508">
    <property type="entry name" value="S21N4MTFRASE"/>
</dbReference>
<dbReference type="Gene3D" id="3.40.50.150">
    <property type="entry name" value="Vaccinia Virus protein VP39"/>
    <property type="match status" value="1"/>
</dbReference>
<dbReference type="InterPro" id="IPR002052">
    <property type="entry name" value="DNA_methylase_N6_adenine_CS"/>
</dbReference>
<evidence type="ECO:0000259" key="4">
    <source>
        <dbReference type="Pfam" id="PF01555"/>
    </source>
</evidence>
<dbReference type="InterPro" id="IPR002941">
    <property type="entry name" value="DNA_methylase_N4/N6"/>
</dbReference>
<keyword evidence="6" id="KW-1185">Reference proteome</keyword>
<dbReference type="InterPro" id="IPR029063">
    <property type="entry name" value="SAM-dependent_MTases_sf"/>
</dbReference>
<dbReference type="GO" id="GO:0005737">
    <property type="term" value="C:cytoplasm"/>
    <property type="evidence" value="ECO:0007669"/>
    <property type="project" value="TreeGrafter"/>
</dbReference>
<dbReference type="EC" id="2.1.1.-" evidence="5"/>
<protein>
    <submittedName>
        <fullName evidence="5">Site-specific DNA-methyltransferase</fullName>
        <ecNumber evidence="5">2.1.1.-</ecNumber>
    </submittedName>
</protein>
<dbReference type="GO" id="GO:0003677">
    <property type="term" value="F:DNA binding"/>
    <property type="evidence" value="ECO:0007669"/>
    <property type="project" value="InterPro"/>
</dbReference>
<dbReference type="RefSeq" id="WP_314511517.1">
    <property type="nucleotide sequence ID" value="NZ_JASJOU010000004.1"/>
</dbReference>
<reference evidence="5" key="1">
    <citation type="submission" date="2023-05" db="EMBL/GenBank/DDBJ databases">
        <authorList>
            <person name="Zhang X."/>
        </authorList>
    </citation>
    <scope>NUCLEOTIDE SEQUENCE</scope>
    <source>
        <strain evidence="5">BD1B2-1</strain>
    </source>
</reference>
<dbReference type="Pfam" id="PF01555">
    <property type="entry name" value="N6_N4_Mtase"/>
    <property type="match status" value="1"/>
</dbReference>
<dbReference type="GO" id="GO:0032259">
    <property type="term" value="P:methylation"/>
    <property type="evidence" value="ECO:0007669"/>
    <property type="project" value="UniProtKB-KW"/>
</dbReference>
<dbReference type="EMBL" id="JASJOU010000004">
    <property type="protein sequence ID" value="MDJ1501844.1"/>
    <property type="molecule type" value="Genomic_DNA"/>
</dbReference>
<dbReference type="AlphaFoldDB" id="A0AAE3R5J1"/>
<comment type="caution">
    <text evidence="5">The sequence shown here is derived from an EMBL/GenBank/DDBJ whole genome shotgun (WGS) entry which is preliminary data.</text>
</comment>
<sequence length="855" mass="99038">MKKDQLTSTKHLRDKKAVIPTLENEGMEEEIVFEKKKIYDLDPIINRDQDPHLVWLDKYKNDNYELEVDVRSLYRSEHIAPEIIIKNLYRLREHSKDPDQLSLTEMFGNSFELDEFEKISHYYKHTENWTNRMILGDSLLVMNSLVAKESMQGKVQMIYLDPPYGIKYGSNWQIRMNDRNVKDNDDAYITHEPEQIKAFRDTWELGIHSYLSYLRDRLLVAKELLTESGSCFVQISDENLHLVRCLLDEIFGSENFCNIITVRKTGSVSSPNAKLSTLGTLGDFIIWYSKNKDNVKYRQVFSEKLDDEKIFDQYNLFEMEGDIRRLKSNEIRTLSLEQRLNIFQSVSLESNGYSESFHFPVSVNNRLYRPAPARHWSTTEKGISKLLKLDRILVGDNKLRFKKYLGDFPATPIGNIWTDLMGTNDLQYVVQTNGKIIERCLLMTTDPGDLVIDPTCGSGTTAYVAEHWGRRWITIDTSRIALNIAKQRLMTAVYPYYKLYDDVGKDIRQGFIYKKVPHITLKSLANDEPPEEETLYDQPELDKNILRVAGSFTVETLQSLNPISPEELEERQKEAPSDQEFEERIFSHLRTAGIRNGIKNEHARFVRIDKLTNQYLHAEGYYSNGDGEKKAYIHIGPKFGSVSKKQVSEAFKEARLRKDANWLVILGFSFEADVENITDKQYAGLQVTKVRMHDDLLQEDLSKKDRKGASFVTIGEPDISVNALEDGRVQVEVCGLDLYDPIKDEVKSRSLADINYWYLDDDYNGSEFVTKQIFFCGGDKNAFDKVKRSLTEISKRQIKKKAEQTLRLEIDEEVFDNLYGFQSFPIEVKDRGHRVAVKVVSQFGEESMKVIEVTK</sequence>
<evidence type="ECO:0000256" key="3">
    <source>
        <dbReference type="ARBA" id="ARBA00022679"/>
    </source>
</evidence>
<dbReference type="InterPro" id="IPR001091">
    <property type="entry name" value="RM_Methyltransferase"/>
</dbReference>
<dbReference type="Proteomes" id="UP001232063">
    <property type="component" value="Unassembled WGS sequence"/>
</dbReference>
<name>A0AAE3R5J1_9BACT</name>
<comment type="similarity">
    <text evidence="1">Belongs to the N(4)/N(6)-methyltransferase family.</text>
</comment>
<accession>A0AAE3R5J1</accession>
<dbReference type="SUPFAM" id="SSF53335">
    <property type="entry name" value="S-adenosyl-L-methionine-dependent methyltransferases"/>
    <property type="match status" value="1"/>
</dbReference>
<evidence type="ECO:0000313" key="6">
    <source>
        <dbReference type="Proteomes" id="UP001232063"/>
    </source>
</evidence>
<evidence type="ECO:0000313" key="5">
    <source>
        <dbReference type="EMBL" id="MDJ1501844.1"/>
    </source>
</evidence>
<dbReference type="PANTHER" id="PTHR13370">
    <property type="entry name" value="RNA METHYLASE-RELATED"/>
    <property type="match status" value="1"/>
</dbReference>
<dbReference type="PROSITE" id="PS00092">
    <property type="entry name" value="N6_MTASE"/>
    <property type="match status" value="1"/>
</dbReference>
<keyword evidence="2 5" id="KW-0489">Methyltransferase</keyword>
<evidence type="ECO:0000256" key="1">
    <source>
        <dbReference type="ARBA" id="ARBA00006594"/>
    </source>
</evidence>
<gene>
    <name evidence="5" type="ORF">QNI22_14345</name>
</gene>
<dbReference type="GO" id="GO:0008170">
    <property type="term" value="F:N-methyltransferase activity"/>
    <property type="evidence" value="ECO:0007669"/>
    <property type="project" value="InterPro"/>
</dbReference>
<proteinExistence type="inferred from homology"/>
<evidence type="ECO:0000256" key="2">
    <source>
        <dbReference type="ARBA" id="ARBA00022603"/>
    </source>
</evidence>
<keyword evidence="3 5" id="KW-0808">Transferase</keyword>
<organism evidence="5 6">
    <name type="scientific">Xanthocytophaga agilis</name>
    <dbReference type="NCBI Taxonomy" id="3048010"/>
    <lineage>
        <taxon>Bacteria</taxon>
        <taxon>Pseudomonadati</taxon>
        <taxon>Bacteroidota</taxon>
        <taxon>Cytophagia</taxon>
        <taxon>Cytophagales</taxon>
        <taxon>Rhodocytophagaceae</taxon>
        <taxon>Xanthocytophaga</taxon>
    </lineage>
</organism>
<feature type="domain" description="DNA methylase N-4/N-6" evidence="4">
    <location>
        <begin position="155"/>
        <end position="486"/>
    </location>
</feature>